<sequence length="281" mass="31506">MVMEFKRKSEAIDGSVDDLDAPIKQCFRDHAFTKRHNLSSINSINWARIMVQTVHHIYAYLQMCPTCDEVVQIVIPTEYAREMGVQLEFVGTVTQNHVVARTIETGNYAIADHVVKTLANAMDIQAGPQTIPEKGYEGTSHYGKVESGASFELLTNKIANFEIKYCLQFGYFMQGQYTELIVIQENTSDGSETFLWSSESPDVFGTYGWKEFKLSFFGKPQSNLNGTTCVANEHGVKIVVCDLNLCLHMARNPDPDSDKRVLAWFPELPITHTNQASTCAG</sequence>
<dbReference type="GO" id="GO:0046360">
    <property type="term" value="P:2-oxobutyrate biosynthetic process"/>
    <property type="evidence" value="ECO:0007669"/>
    <property type="project" value="TreeGrafter"/>
</dbReference>
<dbReference type="InParanoid" id="K1PE85"/>
<dbReference type="HOGENOM" id="CLU_991277_0_0_1"/>
<dbReference type="PANTHER" id="PTHR42690">
    <property type="entry name" value="THREONINE SYNTHASE FAMILY MEMBER"/>
    <property type="match status" value="1"/>
</dbReference>
<dbReference type="AlphaFoldDB" id="K1PE85"/>
<dbReference type="EMBL" id="JH817200">
    <property type="protein sequence ID" value="EKC19903.1"/>
    <property type="molecule type" value="Genomic_DNA"/>
</dbReference>
<protein>
    <submittedName>
        <fullName evidence="1">Threonine synthase-like 2</fullName>
    </submittedName>
</protein>
<reference evidence="1" key="1">
    <citation type="journal article" date="2012" name="Nature">
        <title>The oyster genome reveals stress adaptation and complexity of shell formation.</title>
        <authorList>
            <person name="Zhang G."/>
            <person name="Fang X."/>
            <person name="Guo X."/>
            <person name="Li L."/>
            <person name="Luo R."/>
            <person name="Xu F."/>
            <person name="Yang P."/>
            <person name="Zhang L."/>
            <person name="Wang X."/>
            <person name="Qi H."/>
            <person name="Xiong Z."/>
            <person name="Que H."/>
            <person name="Xie Y."/>
            <person name="Holland P.W."/>
            <person name="Paps J."/>
            <person name="Zhu Y."/>
            <person name="Wu F."/>
            <person name="Chen Y."/>
            <person name="Wang J."/>
            <person name="Peng C."/>
            <person name="Meng J."/>
            <person name="Yang L."/>
            <person name="Liu J."/>
            <person name="Wen B."/>
            <person name="Zhang N."/>
            <person name="Huang Z."/>
            <person name="Zhu Q."/>
            <person name="Feng Y."/>
            <person name="Mount A."/>
            <person name="Hedgecock D."/>
            <person name="Xu Z."/>
            <person name="Liu Y."/>
            <person name="Domazet-Loso T."/>
            <person name="Du Y."/>
            <person name="Sun X."/>
            <person name="Zhang S."/>
            <person name="Liu B."/>
            <person name="Cheng P."/>
            <person name="Jiang X."/>
            <person name="Li J."/>
            <person name="Fan D."/>
            <person name="Wang W."/>
            <person name="Fu W."/>
            <person name="Wang T."/>
            <person name="Wang B."/>
            <person name="Zhang J."/>
            <person name="Peng Z."/>
            <person name="Li Y."/>
            <person name="Li N."/>
            <person name="Wang J."/>
            <person name="Chen M."/>
            <person name="He Y."/>
            <person name="Tan F."/>
            <person name="Song X."/>
            <person name="Zheng Q."/>
            <person name="Huang R."/>
            <person name="Yang H."/>
            <person name="Du X."/>
            <person name="Chen L."/>
            <person name="Yang M."/>
            <person name="Gaffney P.M."/>
            <person name="Wang S."/>
            <person name="Luo L."/>
            <person name="She Z."/>
            <person name="Ming Y."/>
            <person name="Huang W."/>
            <person name="Zhang S."/>
            <person name="Huang B."/>
            <person name="Zhang Y."/>
            <person name="Qu T."/>
            <person name="Ni P."/>
            <person name="Miao G."/>
            <person name="Wang J."/>
            <person name="Wang Q."/>
            <person name="Steinberg C.E."/>
            <person name="Wang H."/>
            <person name="Li N."/>
            <person name="Qian L."/>
            <person name="Zhang G."/>
            <person name="Li Y."/>
            <person name="Yang H."/>
            <person name="Liu X."/>
            <person name="Wang J."/>
            <person name="Yin Y."/>
            <person name="Wang J."/>
        </authorList>
    </citation>
    <scope>NUCLEOTIDE SEQUENCE [LARGE SCALE GENOMIC DNA]</scope>
    <source>
        <strain evidence="1">05x7-T-G4-1.051#20</strain>
    </source>
</reference>
<organism evidence="1">
    <name type="scientific">Magallana gigas</name>
    <name type="common">Pacific oyster</name>
    <name type="synonym">Crassostrea gigas</name>
    <dbReference type="NCBI Taxonomy" id="29159"/>
    <lineage>
        <taxon>Eukaryota</taxon>
        <taxon>Metazoa</taxon>
        <taxon>Spiralia</taxon>
        <taxon>Lophotrochozoa</taxon>
        <taxon>Mollusca</taxon>
        <taxon>Bivalvia</taxon>
        <taxon>Autobranchia</taxon>
        <taxon>Pteriomorphia</taxon>
        <taxon>Ostreida</taxon>
        <taxon>Ostreoidea</taxon>
        <taxon>Ostreidae</taxon>
        <taxon>Magallana</taxon>
    </lineage>
</organism>
<gene>
    <name evidence="1" type="ORF">CGI_10007335</name>
</gene>
<dbReference type="InterPro" id="IPR036052">
    <property type="entry name" value="TrpB-like_PALP_sf"/>
</dbReference>
<name>K1PE85_MAGGI</name>
<dbReference type="PANTHER" id="PTHR42690:SF1">
    <property type="entry name" value="THREONINE SYNTHASE-LIKE 2"/>
    <property type="match status" value="1"/>
</dbReference>
<dbReference type="GO" id="GO:0009071">
    <property type="term" value="P:serine family amino acid catabolic process"/>
    <property type="evidence" value="ECO:0007669"/>
    <property type="project" value="TreeGrafter"/>
</dbReference>
<dbReference type="InterPro" id="IPR051166">
    <property type="entry name" value="Threonine_Synthase"/>
</dbReference>
<dbReference type="SUPFAM" id="SSF53686">
    <property type="entry name" value="Tryptophan synthase beta subunit-like PLP-dependent enzymes"/>
    <property type="match status" value="1"/>
</dbReference>
<dbReference type="Gene3D" id="3.40.50.1100">
    <property type="match status" value="1"/>
</dbReference>
<proteinExistence type="predicted"/>
<evidence type="ECO:0000313" key="1">
    <source>
        <dbReference type="EMBL" id="EKC19903.1"/>
    </source>
</evidence>
<dbReference type="GO" id="GO:0030170">
    <property type="term" value="F:pyridoxal phosphate binding"/>
    <property type="evidence" value="ECO:0007669"/>
    <property type="project" value="TreeGrafter"/>
</dbReference>
<accession>K1PE85</accession>